<feature type="transmembrane region" description="Helical" evidence="1">
    <location>
        <begin position="45"/>
        <end position="63"/>
    </location>
</feature>
<keyword evidence="1" id="KW-1133">Transmembrane helix</keyword>
<feature type="transmembrane region" description="Helical" evidence="1">
    <location>
        <begin position="165"/>
        <end position="185"/>
    </location>
</feature>
<accession>A0A1T4R2T1</accession>
<dbReference type="EMBL" id="FUWH01000010">
    <property type="protein sequence ID" value="SKA10352.1"/>
    <property type="molecule type" value="Genomic_DNA"/>
</dbReference>
<evidence type="ECO:0000313" key="3">
    <source>
        <dbReference type="Proteomes" id="UP000190888"/>
    </source>
</evidence>
<protein>
    <submittedName>
        <fullName evidence="2">Uncharacterized protein</fullName>
    </submittedName>
</protein>
<dbReference type="Proteomes" id="UP000190888">
    <property type="component" value="Unassembled WGS sequence"/>
</dbReference>
<reference evidence="2 3" key="1">
    <citation type="submission" date="2017-02" db="EMBL/GenBank/DDBJ databases">
        <authorList>
            <person name="Peterson S.W."/>
        </authorList>
    </citation>
    <scope>NUCLEOTIDE SEQUENCE [LARGE SCALE GENOMIC DNA]</scope>
    <source>
        <strain evidence="2 3">DSM 22335</strain>
    </source>
</reference>
<evidence type="ECO:0000313" key="2">
    <source>
        <dbReference type="EMBL" id="SKA10352.1"/>
    </source>
</evidence>
<dbReference type="AlphaFoldDB" id="A0A1T4R2T1"/>
<feature type="transmembrane region" description="Helical" evidence="1">
    <location>
        <begin position="69"/>
        <end position="93"/>
    </location>
</feature>
<name>A0A1T4R2T1_9BACT</name>
<proteinExistence type="predicted"/>
<gene>
    <name evidence="2" type="ORF">SAMN04488132_110101</name>
</gene>
<keyword evidence="1" id="KW-0812">Transmembrane</keyword>
<feature type="transmembrane region" description="Helical" evidence="1">
    <location>
        <begin position="124"/>
        <end position="145"/>
    </location>
</feature>
<dbReference type="STRING" id="413434.SAMN04488132_110101"/>
<dbReference type="OrthoDB" id="652948at2"/>
<evidence type="ECO:0000256" key="1">
    <source>
        <dbReference type="SAM" id="Phobius"/>
    </source>
</evidence>
<sequence>MELDQLKYHLNQKLETAHLNKSAEDIAALLKKRTRSVVQKLKGSVRFELICALVFLFAMAYVAVTTRFWALKIYFGVFSILCAVFAVFLAYLLRRINQLGNTILPVKSNLERLQLIVKEFVKRYFQFSMALIPICFVFSVLLSHTEPIRIPQVEKMASRIFSAPWQLWIFLIGYMISLAIFVYFFTKWYLKKLYGNYLTELGKCISELEEQPA</sequence>
<keyword evidence="1" id="KW-0472">Membrane</keyword>
<keyword evidence="3" id="KW-1185">Reference proteome</keyword>
<organism evidence="2 3">
    <name type="scientific">Sediminibacterium ginsengisoli</name>
    <dbReference type="NCBI Taxonomy" id="413434"/>
    <lineage>
        <taxon>Bacteria</taxon>
        <taxon>Pseudomonadati</taxon>
        <taxon>Bacteroidota</taxon>
        <taxon>Chitinophagia</taxon>
        <taxon>Chitinophagales</taxon>
        <taxon>Chitinophagaceae</taxon>
        <taxon>Sediminibacterium</taxon>
    </lineage>
</organism>
<dbReference type="RefSeq" id="WP_078832344.1">
    <property type="nucleotide sequence ID" value="NZ_FUWH01000010.1"/>
</dbReference>